<protein>
    <recommendedName>
        <fullName evidence="4">Holin</fullName>
    </recommendedName>
</protein>
<evidence type="ECO:0008006" key="4">
    <source>
        <dbReference type="Google" id="ProtNLM"/>
    </source>
</evidence>
<reference evidence="2 3" key="1">
    <citation type="journal article" date="2022" name="Microbiol. Resour. Announc.">
        <title>Complete Genome Sequence of Mesorhizobium ciceri Strain R30, a Rhizobium Used as a Commercial Inoculant for Chickpea in Argentina.</title>
        <authorList>
            <person name="Foresto E."/>
            <person name="Revale S."/>
            <person name="Primo E."/>
            <person name="Nievas F."/>
            <person name="Carezzano E."/>
            <person name="Puente M."/>
            <person name="Alzari P."/>
            <person name="Mart M."/>
            <person name="Ben-Assaya M."/>
            <person name="Mornico D."/>
            <person name="Santoro M."/>
            <person name="Mart F."/>
            <person name="Giordano W."/>
            <person name="Bogino P."/>
        </authorList>
    </citation>
    <scope>NUCLEOTIDE SEQUENCE [LARGE SCALE GENOMIC DNA]</scope>
    <source>
        <strain evidence="2 3">R30</strain>
    </source>
</reference>
<organism evidence="2 3">
    <name type="scientific">Mesorhizobium ciceri</name>
    <dbReference type="NCBI Taxonomy" id="39645"/>
    <lineage>
        <taxon>Bacteria</taxon>
        <taxon>Pseudomonadati</taxon>
        <taxon>Pseudomonadota</taxon>
        <taxon>Alphaproteobacteria</taxon>
        <taxon>Hyphomicrobiales</taxon>
        <taxon>Phyllobacteriaceae</taxon>
        <taxon>Mesorhizobium</taxon>
    </lineage>
</organism>
<dbReference type="EMBL" id="CP088147">
    <property type="protein sequence ID" value="UTU49834.1"/>
    <property type="molecule type" value="Genomic_DNA"/>
</dbReference>
<dbReference type="AlphaFoldDB" id="A0AB38T5H2"/>
<evidence type="ECO:0000313" key="3">
    <source>
        <dbReference type="Proteomes" id="UP001060070"/>
    </source>
</evidence>
<keyword evidence="3" id="KW-1185">Reference proteome</keyword>
<evidence type="ECO:0000256" key="1">
    <source>
        <dbReference type="SAM" id="Phobius"/>
    </source>
</evidence>
<proteinExistence type="predicted"/>
<keyword evidence="1" id="KW-1133">Transmembrane helix</keyword>
<feature type="transmembrane region" description="Helical" evidence="1">
    <location>
        <begin position="42"/>
        <end position="62"/>
    </location>
</feature>
<accession>A0AB38T5H2</accession>
<evidence type="ECO:0000313" key="2">
    <source>
        <dbReference type="EMBL" id="UTU49834.1"/>
    </source>
</evidence>
<feature type="transmembrane region" description="Helical" evidence="1">
    <location>
        <begin position="19"/>
        <end position="36"/>
    </location>
</feature>
<keyword evidence="1" id="KW-0472">Membrane</keyword>
<sequence length="105" mass="11136">MAFGEETLKAIVEAGKGNIDFIAFALIAVLSVGGMVEGVGLGGAAGIAVVLAAVWVLLRYALLSIQSRERLRNLQEAATIKAQKTLADHATKDEIADLFRDTRPQ</sequence>
<gene>
    <name evidence="2" type="ORF">LRP29_20330</name>
</gene>
<dbReference type="Proteomes" id="UP001060070">
    <property type="component" value="Chromosome"/>
</dbReference>
<keyword evidence="1" id="KW-0812">Transmembrane</keyword>
<name>A0AB38T5H2_9HYPH</name>
<dbReference type="RefSeq" id="WP_024505503.1">
    <property type="nucleotide sequence ID" value="NZ_CP088147.1"/>
</dbReference>